<feature type="region of interest" description="Disordered" evidence="1">
    <location>
        <begin position="1"/>
        <end position="24"/>
    </location>
</feature>
<evidence type="ECO:0000256" key="1">
    <source>
        <dbReference type="SAM" id="MobiDB-lite"/>
    </source>
</evidence>
<dbReference type="EMBL" id="BAAAQX010000017">
    <property type="protein sequence ID" value="GAA2210550.1"/>
    <property type="molecule type" value="Genomic_DNA"/>
</dbReference>
<name>A0ABN3CMN0_9ACTN</name>
<protein>
    <submittedName>
        <fullName evidence="2">Uncharacterized protein</fullName>
    </submittedName>
</protein>
<keyword evidence="3" id="KW-1185">Reference proteome</keyword>
<organism evidence="2 3">
    <name type="scientific">Nonomuraea monospora</name>
    <dbReference type="NCBI Taxonomy" id="568818"/>
    <lineage>
        <taxon>Bacteria</taxon>
        <taxon>Bacillati</taxon>
        <taxon>Actinomycetota</taxon>
        <taxon>Actinomycetes</taxon>
        <taxon>Streptosporangiales</taxon>
        <taxon>Streptosporangiaceae</taxon>
        <taxon>Nonomuraea</taxon>
    </lineage>
</organism>
<evidence type="ECO:0000313" key="2">
    <source>
        <dbReference type="EMBL" id="GAA2210550.1"/>
    </source>
</evidence>
<dbReference type="Proteomes" id="UP001499843">
    <property type="component" value="Unassembled WGS sequence"/>
</dbReference>
<accession>A0ABN3CMN0</accession>
<reference evidence="2 3" key="1">
    <citation type="journal article" date="2019" name="Int. J. Syst. Evol. Microbiol.">
        <title>The Global Catalogue of Microorganisms (GCM) 10K type strain sequencing project: providing services to taxonomists for standard genome sequencing and annotation.</title>
        <authorList>
            <consortium name="The Broad Institute Genomics Platform"/>
            <consortium name="The Broad Institute Genome Sequencing Center for Infectious Disease"/>
            <person name="Wu L."/>
            <person name="Ma J."/>
        </authorList>
    </citation>
    <scope>NUCLEOTIDE SEQUENCE [LARGE SCALE GENOMIC DNA]</scope>
    <source>
        <strain evidence="2 3">JCM 16114</strain>
    </source>
</reference>
<gene>
    <name evidence="2" type="ORF">GCM10009850_060090</name>
</gene>
<proteinExistence type="predicted"/>
<evidence type="ECO:0000313" key="3">
    <source>
        <dbReference type="Proteomes" id="UP001499843"/>
    </source>
</evidence>
<sequence>MGAHSARPDRMSDCLSPHLPEPQPNHTRLTWFKDCKDSRRRTLAWTCHCDVIVHELCAVGGQSFLRRTDRAADEVHETHRMRIREGNILWQALLQGHVR</sequence>
<feature type="compositionally biased region" description="Basic and acidic residues" evidence="1">
    <location>
        <begin position="1"/>
        <end position="12"/>
    </location>
</feature>
<comment type="caution">
    <text evidence="2">The sequence shown here is derived from an EMBL/GenBank/DDBJ whole genome shotgun (WGS) entry which is preliminary data.</text>
</comment>